<keyword evidence="3" id="KW-0808">Transferase</keyword>
<feature type="domain" description="CRIB" evidence="11">
    <location>
        <begin position="74"/>
        <end position="87"/>
    </location>
</feature>
<comment type="similarity">
    <text evidence="2">Belongs to the protein kinase superfamily. STE Ser/Thr protein kinase family. STE20 subfamily.</text>
</comment>
<evidence type="ECO:0000256" key="1">
    <source>
        <dbReference type="ARBA" id="ARBA00001946"/>
    </source>
</evidence>
<proteinExistence type="inferred from homology"/>
<evidence type="ECO:0000313" key="12">
    <source>
        <dbReference type="EMBL" id="ORZ24041.1"/>
    </source>
</evidence>
<dbReference type="InterPro" id="IPR036936">
    <property type="entry name" value="CRIB_dom_sf"/>
</dbReference>
<dbReference type="InterPro" id="IPR020635">
    <property type="entry name" value="Tyr_kinase_cat_dom"/>
</dbReference>
<comment type="caution">
    <text evidence="12">The sequence shown here is derived from an EMBL/GenBank/DDBJ whole genome shotgun (WGS) entry which is preliminary data.</text>
</comment>
<comment type="catalytic activity">
    <reaction evidence="9">
        <text>L-seryl-[protein] + ATP = O-phospho-L-seryl-[protein] + ADP + H(+)</text>
        <dbReference type="Rhea" id="RHEA:17989"/>
        <dbReference type="Rhea" id="RHEA-COMP:9863"/>
        <dbReference type="Rhea" id="RHEA-COMP:11604"/>
        <dbReference type="ChEBI" id="CHEBI:15378"/>
        <dbReference type="ChEBI" id="CHEBI:29999"/>
        <dbReference type="ChEBI" id="CHEBI:30616"/>
        <dbReference type="ChEBI" id="CHEBI:83421"/>
        <dbReference type="ChEBI" id="CHEBI:456216"/>
        <dbReference type="EC" id="2.7.11.1"/>
    </reaction>
</comment>
<dbReference type="OrthoDB" id="248923at2759"/>
<dbReference type="InterPro" id="IPR051931">
    <property type="entry name" value="PAK3-like"/>
</dbReference>
<protein>
    <submittedName>
        <fullName evidence="12">Kinase-like domain-containing protein</fullName>
    </submittedName>
</protein>
<dbReference type="SUPFAM" id="SSF56112">
    <property type="entry name" value="Protein kinase-like (PK-like)"/>
    <property type="match status" value="1"/>
</dbReference>
<evidence type="ECO:0000259" key="10">
    <source>
        <dbReference type="PROSITE" id="PS50011"/>
    </source>
</evidence>
<evidence type="ECO:0000256" key="5">
    <source>
        <dbReference type="ARBA" id="ARBA00022741"/>
    </source>
</evidence>
<reference evidence="12 13" key="1">
    <citation type="submission" date="2016-07" db="EMBL/GenBank/DDBJ databases">
        <title>Pervasive Adenine N6-methylation of Active Genes in Fungi.</title>
        <authorList>
            <consortium name="DOE Joint Genome Institute"/>
            <person name="Mondo S.J."/>
            <person name="Dannebaum R.O."/>
            <person name="Kuo R.C."/>
            <person name="Labutti K."/>
            <person name="Haridas S."/>
            <person name="Kuo A."/>
            <person name="Salamov A."/>
            <person name="Ahrendt S.R."/>
            <person name="Lipzen A."/>
            <person name="Sullivan W."/>
            <person name="Andreopoulos W.B."/>
            <person name="Clum A."/>
            <person name="Lindquist E."/>
            <person name="Daum C."/>
            <person name="Ramamoorthy G.K."/>
            <person name="Gryganskyi A."/>
            <person name="Culley D."/>
            <person name="Magnuson J.K."/>
            <person name="James T.Y."/>
            <person name="O'Malley M.A."/>
            <person name="Stajich J.E."/>
            <person name="Spatafora J.W."/>
            <person name="Visel A."/>
            <person name="Grigoriev I.V."/>
        </authorList>
    </citation>
    <scope>NUCLEOTIDE SEQUENCE [LARGE SCALE GENOMIC DNA]</scope>
    <source>
        <strain evidence="12 13">NRRL 1336</strain>
    </source>
</reference>
<dbReference type="EMBL" id="MCGE01000002">
    <property type="protein sequence ID" value="ORZ24041.1"/>
    <property type="molecule type" value="Genomic_DNA"/>
</dbReference>
<accession>A0A1X2IZB5</accession>
<keyword evidence="6" id="KW-0067">ATP-binding</keyword>
<dbReference type="PROSITE" id="PS50108">
    <property type="entry name" value="CRIB"/>
    <property type="match status" value="2"/>
</dbReference>
<dbReference type="Pfam" id="PF00069">
    <property type="entry name" value="Pkinase"/>
    <property type="match status" value="1"/>
</dbReference>
<keyword evidence="4" id="KW-0479">Metal-binding</keyword>
<keyword evidence="13" id="KW-1185">Reference proteome</keyword>
<comment type="cofactor">
    <cofactor evidence="1">
        <name>Mg(2+)</name>
        <dbReference type="ChEBI" id="CHEBI:18420"/>
    </cofactor>
</comment>
<feature type="domain" description="CRIB" evidence="11">
    <location>
        <begin position="128"/>
        <end position="141"/>
    </location>
</feature>
<dbReference type="Gene3D" id="3.90.810.10">
    <property type="entry name" value="CRIB domain"/>
    <property type="match status" value="2"/>
</dbReference>
<dbReference type="GO" id="GO:0004713">
    <property type="term" value="F:protein tyrosine kinase activity"/>
    <property type="evidence" value="ECO:0007669"/>
    <property type="project" value="InterPro"/>
</dbReference>
<dbReference type="InterPro" id="IPR000095">
    <property type="entry name" value="CRIB_dom"/>
</dbReference>
<evidence type="ECO:0000256" key="8">
    <source>
        <dbReference type="ARBA" id="ARBA00047899"/>
    </source>
</evidence>
<dbReference type="STRING" id="90262.A0A1X2IZB5"/>
<evidence type="ECO:0000256" key="2">
    <source>
        <dbReference type="ARBA" id="ARBA00008874"/>
    </source>
</evidence>
<dbReference type="SMART" id="SM00285">
    <property type="entry name" value="PBD"/>
    <property type="match status" value="2"/>
</dbReference>
<evidence type="ECO:0000313" key="13">
    <source>
        <dbReference type="Proteomes" id="UP000193560"/>
    </source>
</evidence>
<comment type="catalytic activity">
    <reaction evidence="8">
        <text>L-threonyl-[protein] + ATP = O-phospho-L-threonyl-[protein] + ADP + H(+)</text>
        <dbReference type="Rhea" id="RHEA:46608"/>
        <dbReference type="Rhea" id="RHEA-COMP:11060"/>
        <dbReference type="Rhea" id="RHEA-COMP:11605"/>
        <dbReference type="ChEBI" id="CHEBI:15378"/>
        <dbReference type="ChEBI" id="CHEBI:30013"/>
        <dbReference type="ChEBI" id="CHEBI:30616"/>
        <dbReference type="ChEBI" id="CHEBI:61977"/>
        <dbReference type="ChEBI" id="CHEBI:456216"/>
        <dbReference type="EC" id="2.7.11.1"/>
    </reaction>
</comment>
<dbReference type="AlphaFoldDB" id="A0A1X2IZB5"/>
<gene>
    <name evidence="12" type="ORF">BCR42DRAFT_402126</name>
</gene>
<dbReference type="SMART" id="SM00219">
    <property type="entry name" value="TyrKc"/>
    <property type="match status" value="1"/>
</dbReference>
<evidence type="ECO:0000256" key="7">
    <source>
        <dbReference type="ARBA" id="ARBA00022842"/>
    </source>
</evidence>
<dbReference type="Proteomes" id="UP000193560">
    <property type="component" value="Unassembled WGS sequence"/>
</dbReference>
<dbReference type="Pfam" id="PF00786">
    <property type="entry name" value="PBD"/>
    <property type="match status" value="2"/>
</dbReference>
<dbReference type="FunFam" id="1.10.510.10:FF:000768">
    <property type="entry name" value="Non-specific serine/threonine protein kinase"/>
    <property type="match status" value="1"/>
</dbReference>
<evidence type="ECO:0000256" key="4">
    <source>
        <dbReference type="ARBA" id="ARBA00022723"/>
    </source>
</evidence>
<dbReference type="InterPro" id="IPR000719">
    <property type="entry name" value="Prot_kinase_dom"/>
</dbReference>
<dbReference type="PANTHER" id="PTHR45832">
    <property type="entry name" value="SERINE/THREONINE-PROTEIN KINASE SAMKA-RELATED-RELATED"/>
    <property type="match status" value="1"/>
</dbReference>
<name>A0A1X2IZB5_9FUNG</name>
<evidence type="ECO:0000259" key="11">
    <source>
        <dbReference type="PROSITE" id="PS50108"/>
    </source>
</evidence>
<keyword evidence="12" id="KW-0418">Kinase</keyword>
<dbReference type="Gene3D" id="1.10.510.10">
    <property type="entry name" value="Transferase(Phosphotransferase) domain 1"/>
    <property type="match status" value="1"/>
</dbReference>
<dbReference type="PROSITE" id="PS50011">
    <property type="entry name" value="PROTEIN_KINASE_DOM"/>
    <property type="match status" value="1"/>
</dbReference>
<evidence type="ECO:0000256" key="3">
    <source>
        <dbReference type="ARBA" id="ARBA00022679"/>
    </source>
</evidence>
<evidence type="ECO:0000256" key="9">
    <source>
        <dbReference type="ARBA" id="ARBA00048679"/>
    </source>
</evidence>
<organism evidence="12 13">
    <name type="scientific">Absidia repens</name>
    <dbReference type="NCBI Taxonomy" id="90262"/>
    <lineage>
        <taxon>Eukaryota</taxon>
        <taxon>Fungi</taxon>
        <taxon>Fungi incertae sedis</taxon>
        <taxon>Mucoromycota</taxon>
        <taxon>Mucoromycotina</taxon>
        <taxon>Mucoromycetes</taxon>
        <taxon>Mucorales</taxon>
        <taxon>Cunninghamellaceae</taxon>
        <taxon>Absidia</taxon>
    </lineage>
</organism>
<dbReference type="GO" id="GO:0004674">
    <property type="term" value="F:protein serine/threonine kinase activity"/>
    <property type="evidence" value="ECO:0007669"/>
    <property type="project" value="UniProtKB-EC"/>
</dbReference>
<dbReference type="GO" id="GO:0005524">
    <property type="term" value="F:ATP binding"/>
    <property type="evidence" value="ECO:0007669"/>
    <property type="project" value="UniProtKB-KW"/>
</dbReference>
<feature type="domain" description="Protein kinase" evidence="10">
    <location>
        <begin position="289"/>
        <end position="546"/>
    </location>
</feature>
<dbReference type="GO" id="GO:0106310">
    <property type="term" value="F:protein serine kinase activity"/>
    <property type="evidence" value="ECO:0007669"/>
    <property type="project" value="RHEA"/>
</dbReference>
<dbReference type="InterPro" id="IPR011009">
    <property type="entry name" value="Kinase-like_dom_sf"/>
</dbReference>
<keyword evidence="7" id="KW-0460">Magnesium</keyword>
<sequence length="587" mass="65404">MGNALSYTSTLDSVAKNAEQLYPSTTAKPSSQCSKTSTSLTSSAFKRRKHRWRSQLNNVSLPAAATTTSTILDIGKPTQFEHAIHVEYNKLTGKFMGLPDVWQTNLPSDDILDTNFINPNLVPTIPGIGKPYNIQHNIHVQVDDYGLVGLPVEWQRVLYASGVIQSSSASPPPPPPPDASGQELSTLLLLQQQQEKDHHTHHHQNQQMYATTNDTTVFTDSLLQQLQHRPLPVIDDDHDYNGYSDASNNTSPMTHGTCDTSVRDFCIPSSLSTSSMSLNSQFIDSTLLYSDLTLIAEGESGPMYAAKHSITNRLVAIKKIASSAHEKLANLDQELNSMKMSRHPNIVELVAKYTVEDDIWVITEYMDVSLADTIAASSSSPATTLLTEAHMARIARDIIRAMIHLHRLGRIHRDIRSDNILINARGDIKLADFSQCAQLTAKQDKRRSVVGTPYWMAPEVIKGIDYDTKVDIWSLGVTMMEMAQGNPPYLDFPPLRAVFLIATDGVPGLDHPEQWSDVFIDFIKQCTTMDANRRPDAEQLLKHPFLRLATTCENTAILVKETKHYNDTVRDQLEQEMMESLNVVDTV</sequence>
<keyword evidence="5" id="KW-0547">Nucleotide-binding</keyword>
<evidence type="ECO:0000256" key="6">
    <source>
        <dbReference type="ARBA" id="ARBA00022840"/>
    </source>
</evidence>
<dbReference type="PANTHER" id="PTHR45832:SF22">
    <property type="entry name" value="SERINE_THREONINE-PROTEIN KINASE SAMKA-RELATED"/>
    <property type="match status" value="1"/>
</dbReference>
<dbReference type="GO" id="GO:0046872">
    <property type="term" value="F:metal ion binding"/>
    <property type="evidence" value="ECO:0007669"/>
    <property type="project" value="UniProtKB-KW"/>
</dbReference>